<name>A0ABU3DAE4_9FLAO</name>
<evidence type="ECO:0000256" key="2">
    <source>
        <dbReference type="RuleBase" id="RU000363"/>
    </source>
</evidence>
<keyword evidence="4" id="KW-1185">Reference proteome</keyword>
<dbReference type="PANTHER" id="PTHR43157:SF31">
    <property type="entry name" value="PHOSPHATIDYLINOSITOL-GLYCAN BIOSYNTHESIS CLASS F PROTEIN"/>
    <property type="match status" value="1"/>
</dbReference>
<evidence type="ECO:0000256" key="1">
    <source>
        <dbReference type="ARBA" id="ARBA00023002"/>
    </source>
</evidence>
<dbReference type="Proteomes" id="UP001262582">
    <property type="component" value="Unassembled WGS sequence"/>
</dbReference>
<comment type="similarity">
    <text evidence="2">Belongs to the short-chain dehydrogenases/reductases (SDR) family.</text>
</comment>
<proteinExistence type="inferred from homology"/>
<dbReference type="Gene3D" id="3.40.50.720">
    <property type="entry name" value="NAD(P)-binding Rossmann-like Domain"/>
    <property type="match status" value="1"/>
</dbReference>
<dbReference type="InterPro" id="IPR036291">
    <property type="entry name" value="NAD(P)-bd_dom_sf"/>
</dbReference>
<reference evidence="3 4" key="1">
    <citation type="submission" date="2023-09" db="EMBL/GenBank/DDBJ databases">
        <authorList>
            <person name="Rey-Velasco X."/>
        </authorList>
    </citation>
    <scope>NUCLEOTIDE SEQUENCE [LARGE SCALE GENOMIC DNA]</scope>
    <source>
        <strain evidence="3 4">F117</strain>
    </source>
</reference>
<comment type="caution">
    <text evidence="3">The sequence shown here is derived from an EMBL/GenBank/DDBJ whole genome shotgun (WGS) entry which is preliminary data.</text>
</comment>
<accession>A0ABU3DAE4</accession>
<dbReference type="InterPro" id="IPR002347">
    <property type="entry name" value="SDR_fam"/>
</dbReference>
<dbReference type="SUPFAM" id="SSF51735">
    <property type="entry name" value="NAD(P)-binding Rossmann-fold domains"/>
    <property type="match status" value="1"/>
</dbReference>
<dbReference type="PRINTS" id="PR00081">
    <property type="entry name" value="GDHRDH"/>
</dbReference>
<dbReference type="NCBIfam" id="NF004846">
    <property type="entry name" value="PRK06197.1"/>
    <property type="match status" value="1"/>
</dbReference>
<dbReference type="PANTHER" id="PTHR43157">
    <property type="entry name" value="PHOSPHATIDYLINOSITOL-GLYCAN BIOSYNTHESIS CLASS F PROTEIN-RELATED"/>
    <property type="match status" value="1"/>
</dbReference>
<dbReference type="EMBL" id="JAVRHK010000013">
    <property type="protein sequence ID" value="MDT0677928.1"/>
    <property type="molecule type" value="Genomic_DNA"/>
</dbReference>
<gene>
    <name evidence="3" type="ORF">RM539_15195</name>
</gene>
<sequence length="307" mass="33932">MMTKTDFTIDRNLSEKLIFITGANSGLGFETTKFFAEKKATVIMACRNMQKAQKAKNLILEEYPEAKLSVIELDLADMDSIRKCAAAFNKTYEKLDVLINNAGVMVPPYSKTKQGFELQFGTNFLGHFALTGLVMPALLKTENSRVVSLSSLASRIGKIDFEDLQSERKDYKKWPAYGQSKLADLIFSKELARRLENINSSSISVAAHPGGSPTNLQRSSSFLMKYILTPLISHPPEKAALPTIRAACDPTVENGSYWGPSGFFELTGKPEKAKIPLRAKDIDTAKRLWNEAKGLTGVTYPFGSGKE</sequence>
<evidence type="ECO:0000313" key="4">
    <source>
        <dbReference type="Proteomes" id="UP001262582"/>
    </source>
</evidence>
<protein>
    <submittedName>
        <fullName evidence="3">Oxidoreductase</fullName>
    </submittedName>
</protein>
<evidence type="ECO:0000313" key="3">
    <source>
        <dbReference type="EMBL" id="MDT0677928.1"/>
    </source>
</evidence>
<dbReference type="InterPro" id="IPR020904">
    <property type="entry name" value="Sc_DH/Rdtase_CS"/>
</dbReference>
<keyword evidence="1" id="KW-0560">Oxidoreductase</keyword>
<dbReference type="CDD" id="cd05327">
    <property type="entry name" value="retinol-DH_like_SDR_c_like"/>
    <property type="match status" value="1"/>
</dbReference>
<dbReference type="PRINTS" id="PR00080">
    <property type="entry name" value="SDRFAMILY"/>
</dbReference>
<dbReference type="RefSeq" id="WP_311504268.1">
    <property type="nucleotide sequence ID" value="NZ_JAVRHK010000013.1"/>
</dbReference>
<dbReference type="PROSITE" id="PS00061">
    <property type="entry name" value="ADH_SHORT"/>
    <property type="match status" value="1"/>
</dbReference>
<organism evidence="3 4">
    <name type="scientific">Autumnicola musiva</name>
    <dbReference type="NCBI Taxonomy" id="3075589"/>
    <lineage>
        <taxon>Bacteria</taxon>
        <taxon>Pseudomonadati</taxon>
        <taxon>Bacteroidota</taxon>
        <taxon>Flavobacteriia</taxon>
        <taxon>Flavobacteriales</taxon>
        <taxon>Flavobacteriaceae</taxon>
        <taxon>Autumnicola</taxon>
    </lineage>
</organism>
<dbReference type="Pfam" id="PF00106">
    <property type="entry name" value="adh_short"/>
    <property type="match status" value="1"/>
</dbReference>